<evidence type="ECO:0000313" key="17">
    <source>
        <dbReference type="Proteomes" id="UP000316726"/>
    </source>
</evidence>
<dbReference type="SMART" id="SM00729">
    <property type="entry name" value="Elp3"/>
    <property type="match status" value="1"/>
</dbReference>
<evidence type="ECO:0000256" key="12">
    <source>
        <dbReference type="ARBA" id="ARBA00023239"/>
    </source>
</evidence>
<keyword evidence="11" id="KW-0501">Molybdenum cofactor biosynthesis</keyword>
<keyword evidence="4" id="KW-0004">4Fe-4S</keyword>
<dbReference type="Proteomes" id="UP000316726">
    <property type="component" value="Chromosome 11"/>
</dbReference>
<dbReference type="SUPFAM" id="SSF102114">
    <property type="entry name" value="Radical SAM enzymes"/>
    <property type="match status" value="1"/>
</dbReference>
<comment type="cofactor">
    <cofactor evidence="1">
        <name>[4Fe-4S] cluster</name>
        <dbReference type="ChEBI" id="CHEBI:49883"/>
    </cofactor>
</comment>
<evidence type="ECO:0000256" key="11">
    <source>
        <dbReference type="ARBA" id="ARBA00023150"/>
    </source>
</evidence>
<keyword evidence="7" id="KW-0547">Nucleotide-binding</keyword>
<comment type="pathway">
    <text evidence="2">Cofactor biosynthesis; molybdopterin biosynthesis.</text>
</comment>
<evidence type="ECO:0000256" key="9">
    <source>
        <dbReference type="ARBA" id="ARBA00023014"/>
    </source>
</evidence>
<dbReference type="CDD" id="cd21117">
    <property type="entry name" value="Twitch_MoaA"/>
    <property type="match status" value="1"/>
</dbReference>
<dbReference type="Gene3D" id="3.20.20.70">
    <property type="entry name" value="Aldolase class I"/>
    <property type="match status" value="1"/>
</dbReference>
<accession>A0A5B8MWD1</accession>
<dbReference type="InterPro" id="IPR013483">
    <property type="entry name" value="MoaA"/>
</dbReference>
<evidence type="ECO:0000259" key="15">
    <source>
        <dbReference type="PROSITE" id="PS51918"/>
    </source>
</evidence>
<dbReference type="InterPro" id="IPR007197">
    <property type="entry name" value="rSAM"/>
</dbReference>
<comment type="catalytic activity">
    <reaction evidence="13">
        <text>GTP + AH2 + S-adenosyl-L-methionine = (8S)-3',8-cyclo-7,8-dihydroguanosine 5'-triphosphate + 5'-deoxyadenosine + L-methionine + A + H(+)</text>
        <dbReference type="Rhea" id="RHEA:49576"/>
        <dbReference type="ChEBI" id="CHEBI:13193"/>
        <dbReference type="ChEBI" id="CHEBI:15378"/>
        <dbReference type="ChEBI" id="CHEBI:17319"/>
        <dbReference type="ChEBI" id="CHEBI:17499"/>
        <dbReference type="ChEBI" id="CHEBI:37565"/>
        <dbReference type="ChEBI" id="CHEBI:57844"/>
        <dbReference type="ChEBI" id="CHEBI:59789"/>
        <dbReference type="ChEBI" id="CHEBI:131766"/>
        <dbReference type="EC" id="4.1.99.22"/>
    </reaction>
</comment>
<evidence type="ECO:0000256" key="4">
    <source>
        <dbReference type="ARBA" id="ARBA00022485"/>
    </source>
</evidence>
<dbReference type="SFLD" id="SFLDG01383">
    <property type="entry name" value="cyclic_pyranopterin_phosphate"/>
    <property type="match status" value="1"/>
</dbReference>
<dbReference type="PANTHER" id="PTHR22960">
    <property type="entry name" value="MOLYBDOPTERIN COFACTOR SYNTHESIS PROTEIN A"/>
    <property type="match status" value="1"/>
</dbReference>
<organism evidence="16 17">
    <name type="scientific">Chloropicon primus</name>
    <dbReference type="NCBI Taxonomy" id="1764295"/>
    <lineage>
        <taxon>Eukaryota</taxon>
        <taxon>Viridiplantae</taxon>
        <taxon>Chlorophyta</taxon>
        <taxon>Chloropicophyceae</taxon>
        <taxon>Chloropicales</taxon>
        <taxon>Chloropicaceae</taxon>
        <taxon>Chloropicon</taxon>
    </lineage>
</organism>
<evidence type="ECO:0000256" key="1">
    <source>
        <dbReference type="ARBA" id="ARBA00001966"/>
    </source>
</evidence>
<evidence type="ECO:0000256" key="5">
    <source>
        <dbReference type="ARBA" id="ARBA00022691"/>
    </source>
</evidence>
<dbReference type="SFLD" id="SFLDG01067">
    <property type="entry name" value="SPASM/twitch_domain_containing"/>
    <property type="match status" value="1"/>
</dbReference>
<dbReference type="InterPro" id="IPR010505">
    <property type="entry name" value="MoaA_twitch"/>
</dbReference>
<evidence type="ECO:0000256" key="10">
    <source>
        <dbReference type="ARBA" id="ARBA00023134"/>
    </source>
</evidence>
<keyword evidence="5" id="KW-0949">S-adenosyl-L-methionine</keyword>
<dbReference type="GO" id="GO:0006777">
    <property type="term" value="P:Mo-molybdopterin cofactor biosynthetic process"/>
    <property type="evidence" value="ECO:0007669"/>
    <property type="project" value="UniProtKB-KW"/>
</dbReference>
<dbReference type="HAMAP" id="MF_01225_B">
    <property type="entry name" value="MoaA_B"/>
    <property type="match status" value="1"/>
</dbReference>
<evidence type="ECO:0000256" key="8">
    <source>
        <dbReference type="ARBA" id="ARBA00023004"/>
    </source>
</evidence>
<dbReference type="STRING" id="1764295.A0A5B8MWD1"/>
<dbReference type="GO" id="GO:0061798">
    <property type="term" value="F:GTP 3',8'-cyclase activity"/>
    <property type="evidence" value="ECO:0007669"/>
    <property type="project" value="UniProtKB-EC"/>
</dbReference>
<dbReference type="EMBL" id="CP031044">
    <property type="protein sequence ID" value="QDZ23954.1"/>
    <property type="molecule type" value="Genomic_DNA"/>
</dbReference>
<name>A0A5B8MWD1_9CHLO</name>
<dbReference type="UniPathway" id="UPA00344"/>
<sequence length="433" mass="48540">MRRLGRVWRREGRGRVRTLLEDPTTSGRAYSSSGQAEKVVENGATLSGTTPKGQSARVDTQEEEGRYRQRLQEMAQAGLDDFVPRRRPLGTGRGAFREAAPLESSVLTDSFLRHHSYLRISLTERCNLRCLYCMPEEGVDLTHSSRLMSTEEIARISELFVKCGIRKVRLTGGEPTLRKDLVDVVRMLSGLPGLEQLAMTSNGIVLGRLLPDLREAGLTHLNISLDTLKPDRFEAMTRRSGRGLDRVLKTVDAALGLGFDKVKLNVVVMKGENEDEVLDFVELVRDRPLNVRFIEWMPFDGNVWSMEKMEPYKVTRAKVEERFGALVPTEWEASAVAKDFKLDGFDGEVSFVTSMTEHFCDSCNRLRLMADGNFKVCLFDDGETNLLKPMRAGFSDEELAHIIKGAVGNKKAKHAGMLELSKMPNRAMVRIGG</sequence>
<evidence type="ECO:0000313" key="16">
    <source>
        <dbReference type="EMBL" id="QDZ23954.1"/>
    </source>
</evidence>
<dbReference type="EC" id="4.1.99.22" evidence="3"/>
<keyword evidence="8" id="KW-0408">Iron</keyword>
<feature type="region of interest" description="Disordered" evidence="14">
    <location>
        <begin position="22"/>
        <end position="64"/>
    </location>
</feature>
<dbReference type="PANTHER" id="PTHR22960:SF0">
    <property type="entry name" value="MOLYBDENUM COFACTOR BIOSYNTHESIS PROTEIN 1"/>
    <property type="match status" value="1"/>
</dbReference>
<evidence type="ECO:0000256" key="6">
    <source>
        <dbReference type="ARBA" id="ARBA00022723"/>
    </source>
</evidence>
<dbReference type="Pfam" id="PF06463">
    <property type="entry name" value="Mob_synth_C"/>
    <property type="match status" value="1"/>
</dbReference>
<dbReference type="InterPro" id="IPR006638">
    <property type="entry name" value="Elp3/MiaA/NifB-like_rSAM"/>
</dbReference>
<evidence type="ECO:0000256" key="2">
    <source>
        <dbReference type="ARBA" id="ARBA00005046"/>
    </source>
</evidence>
<dbReference type="OrthoDB" id="429626at2759"/>
<dbReference type="GO" id="GO:0046872">
    <property type="term" value="F:metal ion binding"/>
    <property type="evidence" value="ECO:0007669"/>
    <property type="project" value="UniProtKB-KW"/>
</dbReference>
<keyword evidence="12" id="KW-0456">Lyase</keyword>
<dbReference type="GO" id="GO:0061799">
    <property type="term" value="F:cyclic pyranopterin monophosphate synthase activity"/>
    <property type="evidence" value="ECO:0007669"/>
    <property type="project" value="TreeGrafter"/>
</dbReference>
<feature type="compositionally biased region" description="Polar residues" evidence="14">
    <location>
        <begin position="23"/>
        <end position="35"/>
    </location>
</feature>
<dbReference type="SFLD" id="SFLDS00029">
    <property type="entry name" value="Radical_SAM"/>
    <property type="match status" value="1"/>
</dbReference>
<dbReference type="InterPro" id="IPR040064">
    <property type="entry name" value="MoaA-like"/>
</dbReference>
<evidence type="ECO:0000256" key="7">
    <source>
        <dbReference type="ARBA" id="ARBA00022741"/>
    </source>
</evidence>
<feature type="compositionally biased region" description="Polar residues" evidence="14">
    <location>
        <begin position="44"/>
        <end position="53"/>
    </location>
</feature>
<reference evidence="16 17" key="1">
    <citation type="submission" date="2018-07" db="EMBL/GenBank/DDBJ databases">
        <title>The complete nuclear genome of the prasinophyte Chloropicon primus (CCMP1205).</title>
        <authorList>
            <person name="Pombert J.-F."/>
            <person name="Otis C."/>
            <person name="Turmel M."/>
            <person name="Lemieux C."/>
        </authorList>
    </citation>
    <scope>NUCLEOTIDE SEQUENCE [LARGE SCALE GENOMIC DNA]</scope>
    <source>
        <strain evidence="16 17">CCMP1205</strain>
    </source>
</reference>
<protein>
    <recommendedName>
        <fullName evidence="3">GTP 3',8-cyclase</fullName>
        <ecNumber evidence="3">4.1.99.22</ecNumber>
    </recommendedName>
</protein>
<keyword evidence="17" id="KW-1185">Reference proteome</keyword>
<dbReference type="NCBIfam" id="TIGR02666">
    <property type="entry name" value="moaA"/>
    <property type="match status" value="1"/>
</dbReference>
<gene>
    <name evidence="16" type="ORF">A3770_11p64720</name>
</gene>
<keyword evidence="9" id="KW-0411">Iron-sulfur</keyword>
<dbReference type="Pfam" id="PF04055">
    <property type="entry name" value="Radical_SAM"/>
    <property type="match status" value="1"/>
</dbReference>
<dbReference type="SFLD" id="SFLDG01386">
    <property type="entry name" value="main_SPASM_domain-containing"/>
    <property type="match status" value="1"/>
</dbReference>
<evidence type="ECO:0000256" key="3">
    <source>
        <dbReference type="ARBA" id="ARBA00012167"/>
    </source>
</evidence>
<evidence type="ECO:0000256" key="14">
    <source>
        <dbReference type="SAM" id="MobiDB-lite"/>
    </source>
</evidence>
<keyword evidence="10" id="KW-0342">GTP-binding</keyword>
<dbReference type="InterPro" id="IPR013785">
    <property type="entry name" value="Aldolase_TIM"/>
</dbReference>
<dbReference type="AlphaFoldDB" id="A0A5B8MWD1"/>
<dbReference type="PROSITE" id="PS01305">
    <property type="entry name" value="MOAA_NIFB_PQQE"/>
    <property type="match status" value="1"/>
</dbReference>
<dbReference type="InterPro" id="IPR058240">
    <property type="entry name" value="rSAM_sf"/>
</dbReference>
<feature type="domain" description="Radical SAM core" evidence="15">
    <location>
        <begin position="110"/>
        <end position="336"/>
    </location>
</feature>
<dbReference type="GO" id="GO:0005525">
    <property type="term" value="F:GTP binding"/>
    <property type="evidence" value="ECO:0007669"/>
    <property type="project" value="UniProtKB-KW"/>
</dbReference>
<dbReference type="InterPro" id="IPR050105">
    <property type="entry name" value="MoCo_biosynth_MoaA/MoaC"/>
</dbReference>
<dbReference type="PROSITE" id="PS51918">
    <property type="entry name" value="RADICAL_SAM"/>
    <property type="match status" value="1"/>
</dbReference>
<evidence type="ECO:0000256" key="13">
    <source>
        <dbReference type="ARBA" id="ARBA00048697"/>
    </source>
</evidence>
<dbReference type="InterPro" id="IPR000385">
    <property type="entry name" value="MoaA_NifB_PqqE_Fe-S-bd_CS"/>
</dbReference>
<proteinExistence type="inferred from homology"/>
<dbReference type="GO" id="GO:0051539">
    <property type="term" value="F:4 iron, 4 sulfur cluster binding"/>
    <property type="evidence" value="ECO:0007669"/>
    <property type="project" value="UniProtKB-KW"/>
</dbReference>
<dbReference type="CDD" id="cd01335">
    <property type="entry name" value="Radical_SAM"/>
    <property type="match status" value="1"/>
</dbReference>
<keyword evidence="6" id="KW-0479">Metal-binding</keyword>